<dbReference type="RefSeq" id="WP_209381553.1">
    <property type="nucleotide sequence ID" value="NZ_JAGIZB010000030.1"/>
</dbReference>
<evidence type="ECO:0000313" key="1">
    <source>
        <dbReference type="EMBL" id="MBP0447282.1"/>
    </source>
</evidence>
<reference evidence="1 2" key="1">
    <citation type="submission" date="2021-03" db="EMBL/GenBank/DDBJ databases">
        <authorList>
            <person name="So Y."/>
        </authorList>
    </citation>
    <scope>NUCLEOTIDE SEQUENCE [LARGE SCALE GENOMIC DNA]</scope>
    <source>
        <strain evidence="1 2">SSH11</strain>
    </source>
</reference>
<comment type="caution">
    <text evidence="1">The sequence shown here is derived from an EMBL/GenBank/DDBJ whole genome shotgun (WGS) entry which is preliminary data.</text>
</comment>
<evidence type="ECO:0000313" key="2">
    <source>
        <dbReference type="Proteomes" id="UP000681594"/>
    </source>
</evidence>
<accession>A0ABS4AJT5</accession>
<sequence>MTEQATPLDVLVSLGLAPTDARRILEALEAAGWQMVPIDPTGPMTAAIEGQDFITTSLDGDENTYDFISEEDARGIWATMLGNAPGIDGTRR</sequence>
<dbReference type="Proteomes" id="UP000681594">
    <property type="component" value="Unassembled WGS sequence"/>
</dbReference>
<gene>
    <name evidence="1" type="ORF">J8J14_21145</name>
</gene>
<name>A0ABS4AJT5_9PROT</name>
<protein>
    <submittedName>
        <fullName evidence="1">Uncharacterized protein</fullName>
    </submittedName>
</protein>
<proteinExistence type="predicted"/>
<organism evidence="1 2">
    <name type="scientific">Pararoseomonas baculiformis</name>
    <dbReference type="NCBI Taxonomy" id="2820812"/>
    <lineage>
        <taxon>Bacteria</taxon>
        <taxon>Pseudomonadati</taxon>
        <taxon>Pseudomonadota</taxon>
        <taxon>Alphaproteobacteria</taxon>
        <taxon>Acetobacterales</taxon>
        <taxon>Acetobacteraceae</taxon>
        <taxon>Pararoseomonas</taxon>
    </lineage>
</organism>
<dbReference type="EMBL" id="JAGIZB010000030">
    <property type="protein sequence ID" value="MBP0447282.1"/>
    <property type="molecule type" value="Genomic_DNA"/>
</dbReference>
<keyword evidence="2" id="KW-1185">Reference proteome</keyword>